<name>A0A1D1W6F7_RAMVA</name>
<comment type="caution">
    <text evidence="2">The sequence shown here is derived from an EMBL/GenBank/DDBJ whole genome shotgun (WGS) entry which is preliminary data.</text>
</comment>
<evidence type="ECO:0000313" key="2">
    <source>
        <dbReference type="EMBL" id="GAV07024.1"/>
    </source>
</evidence>
<gene>
    <name evidence="2" type="primary">RvY_16915-1</name>
    <name evidence="2" type="synonym">RvY_16915.1</name>
    <name evidence="2" type="ORF">RvY_16915</name>
</gene>
<evidence type="ECO:0000313" key="3">
    <source>
        <dbReference type="Proteomes" id="UP000186922"/>
    </source>
</evidence>
<feature type="transmembrane region" description="Helical" evidence="1">
    <location>
        <begin position="50"/>
        <end position="72"/>
    </location>
</feature>
<accession>A0A1D1W6F7</accession>
<dbReference type="EMBL" id="BDGG01000014">
    <property type="protein sequence ID" value="GAV07024.1"/>
    <property type="molecule type" value="Genomic_DNA"/>
</dbReference>
<sequence>MENSRQAPTLSPSGLLAQQHILKPFRFRLVSSSNAEGSPSESPLDRSRKWIGWAFHATGLCFVLLCWIYFLYYLRFVFAYGRVGQPGKPASLVGLVTDLPEYLVQVRGPLLLSLMFYKAPQISGVVSRSLDLSLHYSCCAKLLRRRGSVYAVLLSLLVVTIEQAPSMYIWISVLFSTPSFSSKFNPNVTQGLGEAQPPSSRDPIKLSAGWKFALHWIIHAGSHFLIDQITLLLVGCSLVVSSVLSRFNGQVNKLRLPSNEPVGTICMERHAQFVGELVVSYEEVRQLWRNVNKEFMLLFAAVFGLDVTIMLGYVVSTVSMIVTGEGYSLISLWRETSQAIFAAVRLLLVSVPLVLVHEKVHPRRENMGQ</sequence>
<dbReference type="AlphaFoldDB" id="A0A1D1W6F7"/>
<feature type="transmembrane region" description="Helical" evidence="1">
    <location>
        <begin position="295"/>
        <end position="316"/>
    </location>
</feature>
<keyword evidence="1" id="KW-0812">Transmembrane</keyword>
<keyword evidence="1" id="KW-0472">Membrane</keyword>
<organism evidence="2 3">
    <name type="scientific">Ramazzottius varieornatus</name>
    <name type="common">Water bear</name>
    <name type="synonym">Tardigrade</name>
    <dbReference type="NCBI Taxonomy" id="947166"/>
    <lineage>
        <taxon>Eukaryota</taxon>
        <taxon>Metazoa</taxon>
        <taxon>Ecdysozoa</taxon>
        <taxon>Tardigrada</taxon>
        <taxon>Eutardigrada</taxon>
        <taxon>Parachela</taxon>
        <taxon>Hypsibioidea</taxon>
        <taxon>Ramazzottiidae</taxon>
        <taxon>Ramazzottius</taxon>
    </lineage>
</organism>
<proteinExistence type="predicted"/>
<reference evidence="2 3" key="1">
    <citation type="journal article" date="2016" name="Nat. Commun.">
        <title>Extremotolerant tardigrade genome and improved radiotolerance of human cultured cells by tardigrade-unique protein.</title>
        <authorList>
            <person name="Hashimoto T."/>
            <person name="Horikawa D.D."/>
            <person name="Saito Y."/>
            <person name="Kuwahara H."/>
            <person name="Kozuka-Hata H."/>
            <person name="Shin-I T."/>
            <person name="Minakuchi Y."/>
            <person name="Ohishi K."/>
            <person name="Motoyama A."/>
            <person name="Aizu T."/>
            <person name="Enomoto A."/>
            <person name="Kondo K."/>
            <person name="Tanaka S."/>
            <person name="Hara Y."/>
            <person name="Koshikawa S."/>
            <person name="Sagara H."/>
            <person name="Miura T."/>
            <person name="Yokobori S."/>
            <person name="Miyagawa K."/>
            <person name="Suzuki Y."/>
            <person name="Kubo T."/>
            <person name="Oyama M."/>
            <person name="Kohara Y."/>
            <person name="Fujiyama A."/>
            <person name="Arakawa K."/>
            <person name="Katayama T."/>
            <person name="Toyoda A."/>
            <person name="Kunieda T."/>
        </authorList>
    </citation>
    <scope>NUCLEOTIDE SEQUENCE [LARGE SCALE GENOMIC DNA]</scope>
    <source>
        <strain evidence="2 3">YOKOZUNA-1</strain>
    </source>
</reference>
<dbReference type="Proteomes" id="UP000186922">
    <property type="component" value="Unassembled WGS sequence"/>
</dbReference>
<protein>
    <submittedName>
        <fullName evidence="2">Uncharacterized protein</fullName>
    </submittedName>
</protein>
<evidence type="ECO:0000256" key="1">
    <source>
        <dbReference type="SAM" id="Phobius"/>
    </source>
</evidence>
<feature type="transmembrane region" description="Helical" evidence="1">
    <location>
        <begin position="336"/>
        <end position="356"/>
    </location>
</feature>
<keyword evidence="1" id="KW-1133">Transmembrane helix</keyword>
<keyword evidence="3" id="KW-1185">Reference proteome</keyword>
<feature type="transmembrane region" description="Helical" evidence="1">
    <location>
        <begin position="149"/>
        <end position="171"/>
    </location>
</feature>
<feature type="transmembrane region" description="Helical" evidence="1">
    <location>
        <begin position="229"/>
        <end position="247"/>
    </location>
</feature>